<sequence>WSSTSKNTKIIASSKVYIEANNKIENKLLYDFSTLSIGYTFQNWNDVDSFFEAYGWQFGFSIIKKRVKCDNNIIRYRALGCEFGGTYSPKKNVDINTYCDRQSKHQGCEWHVNLNFFRDATCITVTIFVDIHNHELYPEIFKYGTKFWSIGKDALKDIEFYIKNRHLSITTQRQLLKAKYSDTVFLDTDIANAIQHFKLLISDETVESYKWILECTKKVTGVEPLVFMTDADPAIDSAIKQVYKNTRSLYCIYHINQNLPKNLKAVLGNTYNQFIREFFHCYNTLFEIR</sequence>
<dbReference type="InterPro" id="IPR018289">
    <property type="entry name" value="MULE_transposase_dom"/>
</dbReference>
<dbReference type="PANTHER" id="PTHR47718:SF6">
    <property type="entry name" value="PROTEIN FAR1-RELATED SEQUENCE"/>
    <property type="match status" value="1"/>
</dbReference>
<organism evidence="3 4">
    <name type="scientific">Gigaspora margarita</name>
    <dbReference type="NCBI Taxonomy" id="4874"/>
    <lineage>
        <taxon>Eukaryota</taxon>
        <taxon>Fungi</taxon>
        <taxon>Fungi incertae sedis</taxon>
        <taxon>Mucoromycota</taxon>
        <taxon>Glomeromycotina</taxon>
        <taxon>Glomeromycetes</taxon>
        <taxon>Diversisporales</taxon>
        <taxon>Gigasporaceae</taxon>
        <taxon>Gigaspora</taxon>
    </lineage>
</organism>
<proteinExistence type="predicted"/>
<dbReference type="InterPro" id="IPR004330">
    <property type="entry name" value="FAR1_DNA_bnd_dom"/>
</dbReference>
<protein>
    <submittedName>
        <fullName evidence="3">8828_t:CDS:1</fullName>
    </submittedName>
</protein>
<gene>
    <name evidence="3" type="ORF">GMARGA_LOCUS31360</name>
</gene>
<comment type="caution">
    <text evidence="3">The sequence shown here is derived from an EMBL/GenBank/DDBJ whole genome shotgun (WGS) entry which is preliminary data.</text>
</comment>
<dbReference type="Proteomes" id="UP000789901">
    <property type="component" value="Unassembled WGS sequence"/>
</dbReference>
<evidence type="ECO:0000313" key="3">
    <source>
        <dbReference type="EMBL" id="CAG8833053.1"/>
    </source>
</evidence>
<dbReference type="Pfam" id="PF10551">
    <property type="entry name" value="MULE"/>
    <property type="match status" value="1"/>
</dbReference>
<dbReference type="PANTHER" id="PTHR47718">
    <property type="entry name" value="OS01G0519700 PROTEIN"/>
    <property type="match status" value="1"/>
</dbReference>
<feature type="non-terminal residue" evidence="3">
    <location>
        <position position="1"/>
    </location>
</feature>
<feature type="domain" description="MULE transposase" evidence="2">
    <location>
        <begin position="198"/>
        <end position="258"/>
    </location>
</feature>
<evidence type="ECO:0000259" key="2">
    <source>
        <dbReference type="Pfam" id="PF10551"/>
    </source>
</evidence>
<dbReference type="Pfam" id="PF03101">
    <property type="entry name" value="FAR1"/>
    <property type="match status" value="1"/>
</dbReference>
<feature type="domain" description="FAR1" evidence="1">
    <location>
        <begin position="49"/>
        <end position="137"/>
    </location>
</feature>
<reference evidence="3 4" key="1">
    <citation type="submission" date="2021-06" db="EMBL/GenBank/DDBJ databases">
        <authorList>
            <person name="Kallberg Y."/>
            <person name="Tangrot J."/>
            <person name="Rosling A."/>
        </authorList>
    </citation>
    <scope>NUCLEOTIDE SEQUENCE [LARGE SCALE GENOMIC DNA]</scope>
    <source>
        <strain evidence="3 4">120-4 pot B 10/14</strain>
    </source>
</reference>
<name>A0ABN7WIG3_GIGMA</name>
<evidence type="ECO:0000313" key="4">
    <source>
        <dbReference type="Proteomes" id="UP000789901"/>
    </source>
</evidence>
<dbReference type="EMBL" id="CAJVQB010046601">
    <property type="protein sequence ID" value="CAG8833053.1"/>
    <property type="molecule type" value="Genomic_DNA"/>
</dbReference>
<accession>A0ABN7WIG3</accession>
<keyword evidence="4" id="KW-1185">Reference proteome</keyword>
<evidence type="ECO:0000259" key="1">
    <source>
        <dbReference type="Pfam" id="PF03101"/>
    </source>
</evidence>